<dbReference type="Pfam" id="PF00903">
    <property type="entry name" value="Glyoxalase"/>
    <property type="match status" value="1"/>
</dbReference>
<feature type="domain" description="VOC" evidence="1">
    <location>
        <begin position="3"/>
        <end position="120"/>
    </location>
</feature>
<dbReference type="Gene3D" id="3.30.720.120">
    <property type="match status" value="1"/>
</dbReference>
<gene>
    <name evidence="2" type="ORF">GCM10007874_06590</name>
</gene>
<dbReference type="Gene3D" id="3.30.720.110">
    <property type="match status" value="1"/>
</dbReference>
<reference evidence="3" key="1">
    <citation type="journal article" date="2019" name="Int. J. Syst. Evol. Microbiol.">
        <title>The Global Catalogue of Microorganisms (GCM) 10K type strain sequencing project: providing services to taxonomists for standard genome sequencing and annotation.</title>
        <authorList>
            <consortium name="The Broad Institute Genomics Platform"/>
            <consortium name="The Broad Institute Genome Sequencing Center for Infectious Disease"/>
            <person name="Wu L."/>
            <person name="Ma J."/>
        </authorList>
    </citation>
    <scope>NUCLEOTIDE SEQUENCE [LARGE SCALE GENOMIC DNA]</scope>
    <source>
        <strain evidence="3">NBRC 101365</strain>
    </source>
</reference>
<dbReference type="InterPro" id="IPR037523">
    <property type="entry name" value="VOC_core"/>
</dbReference>
<proteinExistence type="predicted"/>
<name>A0ABQ6CCX3_9HYPH</name>
<dbReference type="RefSeq" id="WP_284310453.1">
    <property type="nucleotide sequence ID" value="NZ_BSPC01000005.1"/>
</dbReference>
<sequence length="122" mass="13264">MPNAHYVLLFVDSPRRSAAFYRDLLGLAPVEEQATFAMFVLESGLRLGLWSKHTAEPLPGAAPGGAELGIEVADAASVDKLYAEWSAKDVRVLQKPIDLDFGRTFVILDPDGHRLRVFAAAA</sequence>
<dbReference type="Proteomes" id="UP001156882">
    <property type="component" value="Unassembled WGS sequence"/>
</dbReference>
<evidence type="ECO:0000259" key="1">
    <source>
        <dbReference type="PROSITE" id="PS51819"/>
    </source>
</evidence>
<comment type="caution">
    <text evidence="2">The sequence shown here is derived from an EMBL/GenBank/DDBJ whole genome shotgun (WGS) entry which is preliminary data.</text>
</comment>
<dbReference type="InterPro" id="IPR029068">
    <property type="entry name" value="Glyas_Bleomycin-R_OHBP_Dase"/>
</dbReference>
<dbReference type="PANTHER" id="PTHR36503:SF1">
    <property type="entry name" value="BLR2520 PROTEIN"/>
    <property type="match status" value="1"/>
</dbReference>
<accession>A0ABQ6CCX3</accession>
<dbReference type="EMBL" id="BSPC01000005">
    <property type="protein sequence ID" value="GLS17644.1"/>
    <property type="molecule type" value="Genomic_DNA"/>
</dbReference>
<dbReference type="PROSITE" id="PS51819">
    <property type="entry name" value="VOC"/>
    <property type="match status" value="1"/>
</dbReference>
<keyword evidence="3" id="KW-1185">Reference proteome</keyword>
<evidence type="ECO:0000313" key="2">
    <source>
        <dbReference type="EMBL" id="GLS17644.1"/>
    </source>
</evidence>
<dbReference type="SUPFAM" id="SSF54593">
    <property type="entry name" value="Glyoxalase/Bleomycin resistance protein/Dihydroxybiphenyl dioxygenase"/>
    <property type="match status" value="1"/>
</dbReference>
<protein>
    <submittedName>
        <fullName evidence="2">Drug:proton antiporter</fullName>
    </submittedName>
</protein>
<dbReference type="PANTHER" id="PTHR36503">
    <property type="entry name" value="BLR2520 PROTEIN"/>
    <property type="match status" value="1"/>
</dbReference>
<evidence type="ECO:0000313" key="3">
    <source>
        <dbReference type="Proteomes" id="UP001156882"/>
    </source>
</evidence>
<organism evidence="2 3">
    <name type="scientific">Labrys miyagiensis</name>
    <dbReference type="NCBI Taxonomy" id="346912"/>
    <lineage>
        <taxon>Bacteria</taxon>
        <taxon>Pseudomonadati</taxon>
        <taxon>Pseudomonadota</taxon>
        <taxon>Alphaproteobacteria</taxon>
        <taxon>Hyphomicrobiales</taxon>
        <taxon>Xanthobacteraceae</taxon>
        <taxon>Labrys</taxon>
    </lineage>
</organism>
<dbReference type="InterPro" id="IPR026275">
    <property type="entry name" value="Glyoxalase/dOase/EhpR"/>
</dbReference>
<dbReference type="PIRSF" id="PIRSF039020">
    <property type="entry name" value="EhpR"/>
    <property type="match status" value="1"/>
</dbReference>
<dbReference type="InterPro" id="IPR004360">
    <property type="entry name" value="Glyas_Fos-R_dOase_dom"/>
</dbReference>